<organism evidence="3">
    <name type="scientific">Strongyloides stercoralis</name>
    <name type="common">Threadworm</name>
    <dbReference type="NCBI Taxonomy" id="6248"/>
    <lineage>
        <taxon>Eukaryota</taxon>
        <taxon>Metazoa</taxon>
        <taxon>Ecdysozoa</taxon>
        <taxon>Nematoda</taxon>
        <taxon>Chromadorea</taxon>
        <taxon>Rhabditida</taxon>
        <taxon>Tylenchina</taxon>
        <taxon>Panagrolaimomorpha</taxon>
        <taxon>Strongyloidoidea</taxon>
        <taxon>Strongyloididae</taxon>
        <taxon>Strongyloides</taxon>
    </lineage>
</organism>
<dbReference type="AlphaFoldDB" id="A0A0K0E7S4"/>
<protein>
    <submittedName>
        <fullName evidence="3">BMERB domain-containing protein</fullName>
    </submittedName>
</protein>
<dbReference type="WBParaSite" id="SSTP_0000554900.1">
    <property type="protein sequence ID" value="SSTP_0000554900.1"/>
    <property type="gene ID" value="SSTP_0000554900"/>
</dbReference>
<keyword evidence="2" id="KW-1185">Reference proteome</keyword>
<proteinExistence type="predicted"/>
<name>A0A0K0E7S4_STRER</name>
<sequence length="495" mass="56532">MFSISPIIEESTTNSCLSLGESEKKMTTSKKRERVTNKINKVDDKTTPKRGLKFKSGCKTHIKNIPSPRFINNSPLQDKIDNEKILIKAAVELDKDNEILAPETGIVTDFSISEKMMAYKNDKNARFFSYDDVKKIDKSFDIPTSSYIATVSPKIYTNSIETLNSTLDDNNDVFNTTMLEDASEAIDNIMNDQQQSKEEKKVTFAEELIKIDDIGKREEVFAVHDYYYSDDEQTVFHNNSSSNNNTSGMSLDDTCETIVSLSEESDKDINKTLNESFTQDSTATYDPLDLLENRENFNTSFSSTKTAFEIGIPLSSGIETPVKLISSSIANKNYNELRYEVVELKKNQEIIIEMMKNMMEKNEKMLDEVTKCREEMIGTLNNKIFELETELEAADKEIIDCCNRATHYRRIYLELAVEGNKITVEDAVGQMNDPTYNEEYFEKFKKTPQNEIKRSLSSIDMTNKRITIEKLDKPSSSNSTLKRISSFLSPRKINN</sequence>
<evidence type="ECO:0000313" key="2">
    <source>
        <dbReference type="Proteomes" id="UP000035681"/>
    </source>
</evidence>
<accession>A0A0K0E7S4</accession>
<reference evidence="3" key="1">
    <citation type="submission" date="2015-08" db="UniProtKB">
        <authorList>
            <consortium name="WormBaseParasite"/>
        </authorList>
    </citation>
    <scope>IDENTIFICATION</scope>
</reference>
<keyword evidence="1" id="KW-0175">Coiled coil</keyword>
<dbReference type="WBParaSite" id="TCONS_00001289.p1">
    <property type="protein sequence ID" value="TCONS_00001289.p1"/>
    <property type="gene ID" value="XLOC_001194"/>
</dbReference>
<evidence type="ECO:0000256" key="1">
    <source>
        <dbReference type="SAM" id="Coils"/>
    </source>
</evidence>
<evidence type="ECO:0000313" key="3">
    <source>
        <dbReference type="WBParaSite" id="SSTP_0000554900.1"/>
    </source>
</evidence>
<dbReference type="Proteomes" id="UP000035681">
    <property type="component" value="Unplaced"/>
</dbReference>
<feature type="coiled-coil region" evidence="1">
    <location>
        <begin position="355"/>
        <end position="397"/>
    </location>
</feature>